<dbReference type="GO" id="GO:0016020">
    <property type="term" value="C:membrane"/>
    <property type="evidence" value="ECO:0007669"/>
    <property type="project" value="UniProtKB-SubCell"/>
</dbReference>
<keyword evidence="9" id="KW-0739">Sodium transport</keyword>
<keyword evidence="14" id="KW-1185">Reference proteome</keyword>
<dbReference type="Pfam" id="PF00999">
    <property type="entry name" value="Na_H_Exchanger"/>
    <property type="match status" value="1"/>
</dbReference>
<dbReference type="InterPro" id="IPR006153">
    <property type="entry name" value="Cation/H_exchanger_TM"/>
</dbReference>
<reference evidence="13 14" key="1">
    <citation type="journal article" date="2016" name="Genome Announc.">
        <title>Draft Genome Sequence of the Anaerobic Ammonium-Oxidizing Bacterium 'Candidatus Brocadia sp. 40'.</title>
        <authorList>
            <person name="Ali M."/>
            <person name="Haroon M.F."/>
            <person name="Narita Y."/>
            <person name="Zhang L."/>
            <person name="Rangel Shaw D."/>
            <person name="Okabe S."/>
            <person name="Saikaly P.E."/>
        </authorList>
    </citation>
    <scope>NUCLEOTIDE SEQUENCE [LARGE SCALE GENOMIC DNA]</scope>
    <source>
        <strain evidence="13 14">40</strain>
    </source>
</reference>
<evidence type="ECO:0000256" key="7">
    <source>
        <dbReference type="ARBA" id="ARBA00023065"/>
    </source>
</evidence>
<dbReference type="Gene3D" id="1.20.1530.20">
    <property type="match status" value="1"/>
</dbReference>
<feature type="transmembrane region" description="Helical" evidence="11">
    <location>
        <begin position="748"/>
        <end position="768"/>
    </location>
</feature>
<feature type="transmembrane region" description="Helical" evidence="11">
    <location>
        <begin position="474"/>
        <end position="496"/>
    </location>
</feature>
<evidence type="ECO:0000313" key="14">
    <source>
        <dbReference type="Proteomes" id="UP000242219"/>
    </source>
</evidence>
<protein>
    <recommendedName>
        <fullName evidence="12">Cation/H+ exchanger transmembrane domain-containing protein</fullName>
    </recommendedName>
</protein>
<feature type="region of interest" description="Disordered" evidence="10">
    <location>
        <begin position="288"/>
        <end position="329"/>
    </location>
</feature>
<keyword evidence="2" id="KW-0813">Transport</keyword>
<accession>A0A1V6M2L2</accession>
<proteinExistence type="predicted"/>
<dbReference type="InterPro" id="IPR038770">
    <property type="entry name" value="Na+/solute_symporter_sf"/>
</dbReference>
<evidence type="ECO:0000256" key="4">
    <source>
        <dbReference type="ARBA" id="ARBA00022692"/>
    </source>
</evidence>
<keyword evidence="7" id="KW-0406">Ion transport</keyword>
<keyword evidence="6" id="KW-0915">Sodium</keyword>
<feature type="transmembrane region" description="Helical" evidence="11">
    <location>
        <begin position="445"/>
        <end position="467"/>
    </location>
</feature>
<name>A0A1V6M2L2_9BACT</name>
<keyword evidence="8 11" id="KW-0472">Membrane</keyword>
<sequence length="802" mass="87909">MRTINFNLAYAIIFISFCYFIAIGSPSSEAEDISFSKDSKLFPGIIKEESWHSAVKEIFSLKNYLTKYLETTKRECLTEKLPDNEHLPVVTEKETPLAVTDEKILSVPMITKEKGIQKGLVADEDYHFVVPENKVSDENQKVDAHLLSTIPGSETTPTAERQLPDDKEDVIRVHQKTNGLPRPLAGKEEYLSDKLPDNGHQPIVAEKDVPSTATDEKTLPVPTITKEKDIQKGFVADEDYHFVVPENKVSDENQKVDAHLLSTIPGSETTSAAERQLPDIAEGAIRTYKEGNEPLPSLTGKELPSSEAREENGQQEDSLTTKELQQMPTRSEIVQEAGKKENAPIVTTTPEFHNEIIAGGKSLPDEAKDIKSPWDIWHKDPTHNVILAVAITLIAAKIGGYLARMVKFSEVVGNLMIGIILGNIFTFTGWDFFHFLKTMPFLKMISYFGTLILLFTVGLHVDLRALLQVGTSSLLVCLGGIIAPAGLGLMVGHFFLPDTSVGTKLILAIILCNTATGLKLAVLKELKAINSLEGRVITGATVLTDIIVFLTFGVVSGFAVSGGVSLVGMTASFGTAIALLILSGILILKYGEKFGNFLTKRMTEGANIPIVVVLSLLLAFMFGSVGLHTIMGAFVAGLFLRNVKLRSSDDEEHRTIESFIRPFYMLLVPILFVRVGAQVDLTSFLNREAIPLIFAITGAAVIGKMFCSVCPIENNINRLAVGLAMVMKMDGTLIVSGIARDMGILNDAVFSSIVVVIVLTSTICPSFLRASLVRQKRRLSKNFHVTVDEKTKETFIRFKSKV</sequence>
<dbReference type="PANTHER" id="PTHR43562:SF3">
    <property type="entry name" value="SODIUM ION_PROTON EXCHANGER (EUROFUNG)"/>
    <property type="match status" value="1"/>
</dbReference>
<evidence type="ECO:0000256" key="8">
    <source>
        <dbReference type="ARBA" id="ARBA00023136"/>
    </source>
</evidence>
<evidence type="ECO:0000256" key="9">
    <source>
        <dbReference type="ARBA" id="ARBA00023201"/>
    </source>
</evidence>
<feature type="compositionally biased region" description="Polar residues" evidence="10">
    <location>
        <begin position="315"/>
        <end position="329"/>
    </location>
</feature>
<comment type="subcellular location">
    <subcellularLocation>
        <location evidence="1">Membrane</location>
        <topology evidence="1">Multi-pass membrane protein</topology>
    </subcellularLocation>
</comment>
<dbReference type="RefSeq" id="WP_070066217.1">
    <property type="nucleotide sequence ID" value="NZ_MJUW02000026.1"/>
</dbReference>
<evidence type="ECO:0000256" key="2">
    <source>
        <dbReference type="ARBA" id="ARBA00022448"/>
    </source>
</evidence>
<dbReference type="PANTHER" id="PTHR43562">
    <property type="entry name" value="NAPA-TYPE SODIUM/HYDROGEN ANTIPORTER"/>
    <property type="match status" value="1"/>
</dbReference>
<dbReference type="GO" id="GO:0015297">
    <property type="term" value="F:antiporter activity"/>
    <property type="evidence" value="ECO:0007669"/>
    <property type="project" value="UniProtKB-KW"/>
</dbReference>
<organism evidence="13 14">
    <name type="scientific">Candidatus Brocadia sapporoensis</name>
    <dbReference type="NCBI Taxonomy" id="392547"/>
    <lineage>
        <taxon>Bacteria</taxon>
        <taxon>Pseudomonadati</taxon>
        <taxon>Planctomycetota</taxon>
        <taxon>Candidatus Brocadiia</taxon>
        <taxon>Candidatus Brocadiales</taxon>
        <taxon>Candidatus Brocadiaceae</taxon>
        <taxon>Candidatus Brocadia</taxon>
    </lineage>
</organism>
<evidence type="ECO:0000256" key="10">
    <source>
        <dbReference type="SAM" id="MobiDB-lite"/>
    </source>
</evidence>
<feature type="transmembrane region" description="Helical" evidence="11">
    <location>
        <begin position="385"/>
        <end position="403"/>
    </location>
</feature>
<feature type="transmembrane region" description="Helical" evidence="11">
    <location>
        <begin position="535"/>
        <end position="560"/>
    </location>
</feature>
<dbReference type="EMBL" id="MJUW02000026">
    <property type="protein sequence ID" value="OQD46632.1"/>
    <property type="molecule type" value="Genomic_DNA"/>
</dbReference>
<gene>
    <name evidence="13" type="ORF">BIY37_02295</name>
</gene>
<feature type="transmembrane region" description="Helical" evidence="11">
    <location>
        <begin position="566"/>
        <end position="588"/>
    </location>
</feature>
<feature type="transmembrane region" description="Helical" evidence="11">
    <location>
        <begin position="502"/>
        <end position="523"/>
    </location>
</feature>
<evidence type="ECO:0000313" key="13">
    <source>
        <dbReference type="EMBL" id="OQD46632.1"/>
    </source>
</evidence>
<feature type="transmembrane region" description="Helical" evidence="11">
    <location>
        <begin position="415"/>
        <end position="433"/>
    </location>
</feature>
<evidence type="ECO:0000256" key="3">
    <source>
        <dbReference type="ARBA" id="ARBA00022449"/>
    </source>
</evidence>
<keyword evidence="3" id="KW-0050">Antiport</keyword>
<evidence type="ECO:0000256" key="1">
    <source>
        <dbReference type="ARBA" id="ARBA00004141"/>
    </source>
</evidence>
<comment type="caution">
    <text evidence="13">The sequence shown here is derived from an EMBL/GenBank/DDBJ whole genome shotgun (WGS) entry which is preliminary data.</text>
</comment>
<dbReference type="GO" id="GO:0006814">
    <property type="term" value="P:sodium ion transport"/>
    <property type="evidence" value="ECO:0007669"/>
    <property type="project" value="UniProtKB-KW"/>
</dbReference>
<keyword evidence="4 11" id="KW-0812">Transmembrane</keyword>
<feature type="domain" description="Cation/H+ exchanger transmembrane" evidence="12">
    <location>
        <begin position="395"/>
        <end position="769"/>
    </location>
</feature>
<dbReference type="AlphaFoldDB" id="A0A1V6M2L2"/>
<evidence type="ECO:0000259" key="12">
    <source>
        <dbReference type="Pfam" id="PF00999"/>
    </source>
</evidence>
<keyword evidence="5 11" id="KW-1133">Transmembrane helix</keyword>
<evidence type="ECO:0000256" key="11">
    <source>
        <dbReference type="SAM" id="Phobius"/>
    </source>
</evidence>
<dbReference type="Proteomes" id="UP000242219">
    <property type="component" value="Unassembled WGS sequence"/>
</dbReference>
<dbReference type="GO" id="GO:1902600">
    <property type="term" value="P:proton transmembrane transport"/>
    <property type="evidence" value="ECO:0007669"/>
    <property type="project" value="InterPro"/>
</dbReference>
<feature type="transmembrane region" description="Helical" evidence="11">
    <location>
        <begin position="608"/>
        <end position="639"/>
    </location>
</feature>
<evidence type="ECO:0000256" key="5">
    <source>
        <dbReference type="ARBA" id="ARBA00022989"/>
    </source>
</evidence>
<feature type="transmembrane region" description="Helical" evidence="11">
    <location>
        <begin position="689"/>
        <end position="706"/>
    </location>
</feature>
<evidence type="ECO:0000256" key="6">
    <source>
        <dbReference type="ARBA" id="ARBA00023053"/>
    </source>
</evidence>